<evidence type="ECO:0000256" key="13">
    <source>
        <dbReference type="SAM" id="MobiDB-lite"/>
    </source>
</evidence>
<evidence type="ECO:0000256" key="11">
    <source>
        <dbReference type="ARBA" id="ARBA00051966"/>
    </source>
</evidence>
<feature type="compositionally biased region" description="Acidic residues" evidence="13">
    <location>
        <begin position="516"/>
        <end position="526"/>
    </location>
</feature>
<evidence type="ECO:0000256" key="12">
    <source>
        <dbReference type="ARBA" id="ARBA00081607"/>
    </source>
</evidence>
<dbReference type="PANTHER" id="PTHR12117:SF0">
    <property type="entry name" value="PROLYL 3-HYDROXYLASE OGFOD1"/>
    <property type="match status" value="1"/>
</dbReference>
<feature type="compositionally biased region" description="Low complexity" evidence="13">
    <location>
        <begin position="535"/>
        <end position="545"/>
    </location>
</feature>
<evidence type="ECO:0000256" key="6">
    <source>
        <dbReference type="ARBA" id="ARBA00022964"/>
    </source>
</evidence>
<dbReference type="Gene3D" id="3.60.130.20">
    <property type="entry name" value="Oxoglutarate/iron-dependent oxygenase, C-terminal degradation domain"/>
    <property type="match status" value="1"/>
</dbReference>
<feature type="compositionally biased region" description="Acidic residues" evidence="13">
    <location>
        <begin position="660"/>
        <end position="694"/>
    </location>
</feature>
<accession>A0A3N4LJQ7</accession>
<dbReference type="InterPro" id="IPR043044">
    <property type="entry name" value="TPA1/Ofd1_C"/>
</dbReference>
<keyword evidence="5" id="KW-0847">Vitamin C</keyword>
<dbReference type="GO" id="GO:0006449">
    <property type="term" value="P:regulation of translational termination"/>
    <property type="evidence" value="ECO:0007669"/>
    <property type="project" value="TreeGrafter"/>
</dbReference>
<evidence type="ECO:0000256" key="7">
    <source>
        <dbReference type="ARBA" id="ARBA00023002"/>
    </source>
</evidence>
<dbReference type="GO" id="GO:0010604">
    <property type="term" value="P:positive regulation of macromolecule metabolic process"/>
    <property type="evidence" value="ECO:0007669"/>
    <property type="project" value="UniProtKB-ARBA"/>
</dbReference>
<gene>
    <name evidence="15" type="ORF">L211DRAFT_809882</name>
</gene>
<keyword evidence="7" id="KW-0560">Oxidoreductase</keyword>
<dbReference type="Pfam" id="PF10637">
    <property type="entry name" value="Ofd1_CTDD"/>
    <property type="match status" value="1"/>
</dbReference>
<dbReference type="STRING" id="1051890.A0A3N4LJQ7"/>
<dbReference type="GO" id="GO:0005737">
    <property type="term" value="C:cytoplasm"/>
    <property type="evidence" value="ECO:0007669"/>
    <property type="project" value="TreeGrafter"/>
</dbReference>
<reference evidence="15 16" key="1">
    <citation type="journal article" date="2018" name="Nat. Ecol. Evol.">
        <title>Pezizomycetes genomes reveal the molecular basis of ectomycorrhizal truffle lifestyle.</title>
        <authorList>
            <person name="Murat C."/>
            <person name="Payen T."/>
            <person name="Noel B."/>
            <person name="Kuo A."/>
            <person name="Morin E."/>
            <person name="Chen J."/>
            <person name="Kohler A."/>
            <person name="Krizsan K."/>
            <person name="Balestrini R."/>
            <person name="Da Silva C."/>
            <person name="Montanini B."/>
            <person name="Hainaut M."/>
            <person name="Levati E."/>
            <person name="Barry K.W."/>
            <person name="Belfiori B."/>
            <person name="Cichocki N."/>
            <person name="Clum A."/>
            <person name="Dockter R.B."/>
            <person name="Fauchery L."/>
            <person name="Guy J."/>
            <person name="Iotti M."/>
            <person name="Le Tacon F."/>
            <person name="Lindquist E.A."/>
            <person name="Lipzen A."/>
            <person name="Malagnac F."/>
            <person name="Mello A."/>
            <person name="Molinier V."/>
            <person name="Miyauchi S."/>
            <person name="Poulain J."/>
            <person name="Riccioni C."/>
            <person name="Rubini A."/>
            <person name="Sitrit Y."/>
            <person name="Splivallo R."/>
            <person name="Traeger S."/>
            <person name="Wang M."/>
            <person name="Zifcakova L."/>
            <person name="Wipf D."/>
            <person name="Zambonelli A."/>
            <person name="Paolocci F."/>
            <person name="Nowrousian M."/>
            <person name="Ottonello S."/>
            <person name="Baldrian P."/>
            <person name="Spatafora J.W."/>
            <person name="Henrissat B."/>
            <person name="Nagy L.G."/>
            <person name="Aury J.M."/>
            <person name="Wincker P."/>
            <person name="Grigoriev I.V."/>
            <person name="Bonfante P."/>
            <person name="Martin F.M."/>
        </authorList>
    </citation>
    <scope>NUCLEOTIDE SEQUENCE [LARGE SCALE GENOMIC DNA]</scope>
    <source>
        <strain evidence="15 16">ATCC MYA-4762</strain>
    </source>
</reference>
<dbReference type="GO" id="GO:0005634">
    <property type="term" value="C:nucleus"/>
    <property type="evidence" value="ECO:0007669"/>
    <property type="project" value="UniProtKB-SubCell"/>
</dbReference>
<evidence type="ECO:0000259" key="14">
    <source>
        <dbReference type="PROSITE" id="PS51471"/>
    </source>
</evidence>
<feature type="region of interest" description="Disordered" evidence="13">
    <location>
        <begin position="513"/>
        <end position="608"/>
    </location>
</feature>
<comment type="catalytic activity">
    <reaction evidence="11">
        <text>[ribosomal protein uS12]-(3S)-3-hydroxy-L-proline + 2-oxoglutarate + O2 = [ribosomal protein uS12]-(3S)-3,4-dihydroxy-L-proline + succinate + CO2</text>
        <dbReference type="Rhea" id="RHEA:54160"/>
        <dbReference type="Rhea" id="RHEA-COMP:13817"/>
        <dbReference type="Rhea" id="RHEA-COMP:13818"/>
        <dbReference type="ChEBI" id="CHEBI:15379"/>
        <dbReference type="ChEBI" id="CHEBI:16526"/>
        <dbReference type="ChEBI" id="CHEBI:16810"/>
        <dbReference type="ChEBI" id="CHEBI:30031"/>
        <dbReference type="ChEBI" id="CHEBI:85428"/>
        <dbReference type="ChEBI" id="CHEBI:138052"/>
    </reaction>
</comment>
<dbReference type="OrthoDB" id="430522at2759"/>
<evidence type="ECO:0000256" key="4">
    <source>
        <dbReference type="ARBA" id="ARBA00022723"/>
    </source>
</evidence>
<keyword evidence="4" id="KW-0479">Metal-binding</keyword>
<evidence type="ECO:0000256" key="8">
    <source>
        <dbReference type="ARBA" id="ARBA00023004"/>
    </source>
</evidence>
<dbReference type="InterPro" id="IPR019601">
    <property type="entry name" value="Oxoglutarate/Fe-dep_Oase_C"/>
</dbReference>
<organism evidence="15 16">
    <name type="scientific">Terfezia boudieri ATCC MYA-4762</name>
    <dbReference type="NCBI Taxonomy" id="1051890"/>
    <lineage>
        <taxon>Eukaryota</taxon>
        <taxon>Fungi</taxon>
        <taxon>Dikarya</taxon>
        <taxon>Ascomycota</taxon>
        <taxon>Pezizomycotina</taxon>
        <taxon>Pezizomycetes</taxon>
        <taxon>Pezizales</taxon>
        <taxon>Pezizaceae</taxon>
        <taxon>Terfezia</taxon>
    </lineage>
</organism>
<keyword evidence="9" id="KW-0539">Nucleus</keyword>
<dbReference type="InterPro" id="IPR006620">
    <property type="entry name" value="Pro_4_hyd_alph"/>
</dbReference>
<dbReference type="PANTHER" id="PTHR12117">
    <property type="entry name" value="HISTONE ACETYLTRANSFERASE COMPLEX"/>
    <property type="match status" value="1"/>
</dbReference>
<dbReference type="GO" id="GO:0031543">
    <property type="term" value="F:peptidyl-proline dioxygenase activity"/>
    <property type="evidence" value="ECO:0007669"/>
    <property type="project" value="TreeGrafter"/>
</dbReference>
<comment type="cofactor">
    <cofactor evidence="1">
        <name>L-ascorbate</name>
        <dbReference type="ChEBI" id="CHEBI:38290"/>
    </cofactor>
</comment>
<evidence type="ECO:0000256" key="1">
    <source>
        <dbReference type="ARBA" id="ARBA00001961"/>
    </source>
</evidence>
<dbReference type="Proteomes" id="UP000267821">
    <property type="component" value="Unassembled WGS sequence"/>
</dbReference>
<evidence type="ECO:0000313" key="15">
    <source>
        <dbReference type="EMBL" id="RPB23080.1"/>
    </source>
</evidence>
<keyword evidence="6" id="KW-0223">Dioxygenase</keyword>
<sequence>MTKRKSAHAVPDRASVKKRSGSRLNPANAARPVAEADRSKTSFAEKLFEGSVKDGYRDSYAASEPYKHAVIQPLIDDSLLRSVRKEILNNLHFTLKETDIYRIHQSGDLANLSGLPTSALKFLPSLLQLRNAMYSKEFRDYISKVTNCGPLSGKKTDMAINVYTKGCHLLCHDDVIGSRKVSYILYLTDPDDPWKPQWGGGLRLYPTTLMSDGKSRVPSAEWSKVIPPAWNQLSFFAVQPGESFHDVEEVFEDGKVRMAISGWFHIPQEGEEGYIEGEEERLVEKSSLQQLQSQSDNYDLPQPNMKYYDVVDAENDTKMAGNDEGDDEGFSEADCEFLLNYISPTYLTPDTLEAISEELSANFSIQLTNFLSKKYAAKVKAYLEARDGSKEDTKEKQEAEGWKVAVPPHKQRFLYLQNTPRGVKGVAKDKEKQEASEENPIQVLISQLFPSKPFRKFLYLATGMKLSSHDLLARRFRRGLDYTLATGWEPDPSKPEEGDVKIEVCLGLTLSKGWDGEEEEEVEEEVDKGGEKKANSASKANGKGKVPVPRKEAGPFFNESAGVGGYEMYMAGDDDDEDSEGEEDEKDQKFDRKKGKKSDPAVYKSAANGDDGVVFTMGAVWNRLSIVLRDGGLLKFVKYVSQAAEGDRWDIVGAWSTVNEGDDADKDEEGDVEGEQEGCDEGENDSDDGDDGEEWNGIQD</sequence>
<evidence type="ECO:0000256" key="3">
    <source>
        <dbReference type="ARBA" id="ARBA00007443"/>
    </source>
</evidence>
<dbReference type="GO" id="GO:0009896">
    <property type="term" value="P:positive regulation of catabolic process"/>
    <property type="evidence" value="ECO:0007669"/>
    <property type="project" value="UniProtKB-ARBA"/>
</dbReference>
<dbReference type="EMBL" id="ML121548">
    <property type="protein sequence ID" value="RPB23080.1"/>
    <property type="molecule type" value="Genomic_DNA"/>
</dbReference>
<evidence type="ECO:0000256" key="2">
    <source>
        <dbReference type="ARBA" id="ARBA00004123"/>
    </source>
</evidence>
<feature type="compositionally biased region" description="Acidic residues" evidence="13">
    <location>
        <begin position="572"/>
        <end position="585"/>
    </location>
</feature>
<evidence type="ECO:0000313" key="16">
    <source>
        <dbReference type="Proteomes" id="UP000267821"/>
    </source>
</evidence>
<evidence type="ECO:0000256" key="9">
    <source>
        <dbReference type="ARBA" id="ARBA00023242"/>
    </source>
</evidence>
<dbReference type="InterPro" id="IPR039558">
    <property type="entry name" value="TPA1/OFD1_N"/>
</dbReference>
<dbReference type="InterPro" id="IPR051842">
    <property type="entry name" value="uS12_prolyl_hydroxylase"/>
</dbReference>
<dbReference type="InParanoid" id="A0A3N4LJQ7"/>
<comment type="subcellular location">
    <subcellularLocation>
        <location evidence="2">Nucleus</location>
    </subcellularLocation>
</comment>
<dbReference type="GO" id="GO:0005506">
    <property type="term" value="F:iron ion binding"/>
    <property type="evidence" value="ECO:0007669"/>
    <property type="project" value="InterPro"/>
</dbReference>
<dbReference type="GO" id="GO:0031418">
    <property type="term" value="F:L-ascorbic acid binding"/>
    <property type="evidence" value="ECO:0007669"/>
    <property type="project" value="UniProtKB-KW"/>
</dbReference>
<keyword evidence="8" id="KW-0408">Iron</keyword>
<proteinExistence type="inferred from homology"/>
<dbReference type="FunFam" id="2.60.120.620:FF:000014">
    <property type="entry name" value="Prolyl 3,4-dihydroxylase TPA1"/>
    <property type="match status" value="1"/>
</dbReference>
<dbReference type="InterPro" id="IPR005123">
    <property type="entry name" value="Oxoglu/Fe-dep_dioxygenase_dom"/>
</dbReference>
<comment type="similarity">
    <text evidence="3">Belongs to the TPA1 family.</text>
</comment>
<dbReference type="Pfam" id="PF13661">
    <property type="entry name" value="2OG-FeII_Oxy_4"/>
    <property type="match status" value="1"/>
</dbReference>
<dbReference type="PROSITE" id="PS51471">
    <property type="entry name" value="FE2OG_OXY"/>
    <property type="match status" value="1"/>
</dbReference>
<dbReference type="SMART" id="SM00702">
    <property type="entry name" value="P4Hc"/>
    <property type="match status" value="1"/>
</dbReference>
<keyword evidence="16" id="KW-1185">Reference proteome</keyword>
<evidence type="ECO:0000256" key="10">
    <source>
        <dbReference type="ARBA" id="ARBA00047444"/>
    </source>
</evidence>
<dbReference type="Gene3D" id="2.60.120.620">
    <property type="entry name" value="q2cbj1_9rhob like domain"/>
    <property type="match status" value="1"/>
</dbReference>
<protein>
    <recommendedName>
        <fullName evidence="12">uS12 prolyl 3,4-dihydroxylase</fullName>
    </recommendedName>
</protein>
<evidence type="ECO:0000256" key="5">
    <source>
        <dbReference type="ARBA" id="ARBA00022896"/>
    </source>
</evidence>
<feature type="region of interest" description="Disordered" evidence="13">
    <location>
        <begin position="658"/>
        <end position="700"/>
    </location>
</feature>
<feature type="domain" description="Fe2OG dioxygenase" evidence="14">
    <location>
        <begin position="154"/>
        <end position="266"/>
    </location>
</feature>
<feature type="region of interest" description="Disordered" evidence="13">
    <location>
        <begin position="1"/>
        <end position="39"/>
    </location>
</feature>
<dbReference type="AlphaFoldDB" id="A0A3N4LJQ7"/>
<name>A0A3N4LJQ7_9PEZI</name>
<dbReference type="FunCoup" id="A0A3N4LJQ7">
    <property type="interactions" value="391"/>
</dbReference>
<comment type="catalytic activity">
    <reaction evidence="10">
        <text>[ribosomal protein uS12]-L-proline + 2-oxoglutarate + O2 = [ribosomal protein uS12]-(3S)-3-hydroxy-L-proline + succinate + CO2</text>
        <dbReference type="Rhea" id="RHEA:54156"/>
        <dbReference type="Rhea" id="RHEA-COMP:13816"/>
        <dbReference type="Rhea" id="RHEA-COMP:13818"/>
        <dbReference type="ChEBI" id="CHEBI:15379"/>
        <dbReference type="ChEBI" id="CHEBI:16526"/>
        <dbReference type="ChEBI" id="CHEBI:16810"/>
        <dbReference type="ChEBI" id="CHEBI:30031"/>
        <dbReference type="ChEBI" id="CHEBI:50342"/>
        <dbReference type="ChEBI" id="CHEBI:85428"/>
    </reaction>
</comment>